<evidence type="ECO:0008006" key="3">
    <source>
        <dbReference type="Google" id="ProtNLM"/>
    </source>
</evidence>
<reference evidence="1" key="2">
    <citation type="journal article" date="2022" name="Syst. Appl. Microbiol.">
        <title>Physiological and genomic characterisation of Luteimonas fraxinea sp. nov., a bacterial species associated with trees tolerant to ash dieback.</title>
        <authorList>
            <person name="Ulrich K."/>
            <person name="Becker R."/>
            <person name="Behrendt U."/>
            <person name="Kube M."/>
            <person name="Schneck V."/>
            <person name="Ulrich A."/>
        </authorList>
    </citation>
    <scope>NUCLEOTIDE SEQUENCE</scope>
    <source>
        <strain evidence="1">A1P009</strain>
    </source>
</reference>
<keyword evidence="2" id="KW-1185">Reference proteome</keyword>
<name>A0ABS8UG09_9GAMM</name>
<evidence type="ECO:0000313" key="2">
    <source>
        <dbReference type="Proteomes" id="UP001430360"/>
    </source>
</evidence>
<dbReference type="InterPro" id="IPR011990">
    <property type="entry name" value="TPR-like_helical_dom_sf"/>
</dbReference>
<dbReference type="SUPFAM" id="SSF48452">
    <property type="entry name" value="TPR-like"/>
    <property type="match status" value="1"/>
</dbReference>
<sequence>MTVWRWLILLCVVALLTWAGSGMIALHRSTPAAAQLDAAQRQLRDGDLEQAADTARQVLSREPSQGRAFGILARALEAEGSDAQRVARYETASRRAPRDAQIRAWLAAHELQDGDIAHAITQIDALLTIAPGSRRDVLAATAQLAQDPAFAEALADHLADRPQWRTAVLRAVVAQKTPAASDNLHGALHARGDLTPAETARWIDGMLAEGRWGSAYARWIGSLPQTNTRVPALYNGDFDTFPTSAGFDWRVRPTTGVVFDRIIGPGSGHAARLTFLGRPVARAGLEHPLLLAPGTYRLDLMTRAPDLQADQGLDWALTCADGRTRIGNGARMRRSATWVKASLQFDVPDTGCEGQWLRLINPAPRGVAQTLRGELQLAALTVTLQASTGVDDAQATPATP</sequence>
<dbReference type="Proteomes" id="UP001430360">
    <property type="component" value="Unassembled WGS sequence"/>
</dbReference>
<dbReference type="RefSeq" id="WP_232136766.1">
    <property type="nucleotide sequence ID" value="NZ_CP089507.1"/>
</dbReference>
<accession>A0ABS8UG09</accession>
<gene>
    <name evidence="1" type="ORF">LTT95_12100</name>
</gene>
<dbReference type="EMBL" id="JAJQKU010000003">
    <property type="protein sequence ID" value="MCD9097681.1"/>
    <property type="molecule type" value="Genomic_DNA"/>
</dbReference>
<organism evidence="1 2">
    <name type="scientific">Luteimonas fraxinea</name>
    <dbReference type="NCBI Taxonomy" id="2901869"/>
    <lineage>
        <taxon>Bacteria</taxon>
        <taxon>Pseudomonadati</taxon>
        <taxon>Pseudomonadota</taxon>
        <taxon>Gammaproteobacteria</taxon>
        <taxon>Lysobacterales</taxon>
        <taxon>Lysobacteraceae</taxon>
        <taxon>Luteimonas</taxon>
    </lineage>
</organism>
<proteinExistence type="predicted"/>
<protein>
    <recommendedName>
        <fullName evidence="3">Tetratricopeptide repeat protein</fullName>
    </recommendedName>
</protein>
<reference evidence="1" key="1">
    <citation type="submission" date="2021-12" db="EMBL/GenBank/DDBJ databases">
        <authorList>
            <person name="Ulrich A."/>
        </authorList>
    </citation>
    <scope>NUCLEOTIDE SEQUENCE</scope>
    <source>
        <strain evidence="1">A1P009</strain>
    </source>
</reference>
<comment type="caution">
    <text evidence="1">The sequence shown here is derived from an EMBL/GenBank/DDBJ whole genome shotgun (WGS) entry which is preliminary data.</text>
</comment>
<dbReference type="Gene3D" id="1.25.40.10">
    <property type="entry name" value="Tetratricopeptide repeat domain"/>
    <property type="match status" value="1"/>
</dbReference>
<evidence type="ECO:0000313" key="1">
    <source>
        <dbReference type="EMBL" id="MCD9097681.1"/>
    </source>
</evidence>